<dbReference type="EMBL" id="BTGC01000008">
    <property type="protein sequence ID" value="GMM51490.1"/>
    <property type="molecule type" value="Genomic_DNA"/>
</dbReference>
<dbReference type="GO" id="GO:0047429">
    <property type="term" value="F:nucleoside triphosphate diphosphatase activity"/>
    <property type="evidence" value="ECO:0007669"/>
    <property type="project" value="InterPro"/>
</dbReference>
<protein>
    <submittedName>
        <fullName evidence="3">Nucleotide diphosphatase</fullName>
    </submittedName>
</protein>
<proteinExistence type="inferred from homology"/>
<organism evidence="3 4">
    <name type="scientific">Starmerella bacillaris</name>
    <name type="common">Yeast</name>
    <name type="synonym">Candida zemplinina</name>
    <dbReference type="NCBI Taxonomy" id="1247836"/>
    <lineage>
        <taxon>Eukaryota</taxon>
        <taxon>Fungi</taxon>
        <taxon>Dikarya</taxon>
        <taxon>Ascomycota</taxon>
        <taxon>Saccharomycotina</taxon>
        <taxon>Dipodascomycetes</taxon>
        <taxon>Dipodascales</taxon>
        <taxon>Trichomonascaceae</taxon>
        <taxon>Starmerella</taxon>
    </lineage>
</organism>
<keyword evidence="4" id="KW-1185">Reference proteome</keyword>
<sequence>MTKIEGRVILASGSPQRKDIMINQLGYTNVEIVKSGFPENLSKDAYAPFEYAIQTARHKALDVYRAEANADIAPELLIAADTVIELNGIIMEKPRGIDHHIEMLKKLRDNPGPHRVYTGLAAIVPYEKPVLPGYSLETSLGVTHVKFRKDITDKEIIDYVTSGEASDAAGGYKIQGAGGKFVESINGDRFNVIGLPIDDTKVLIKKTWDLAQVGEDELQGDTDEEESYY</sequence>
<dbReference type="NCBIfam" id="TIGR00172">
    <property type="entry name" value="maf"/>
    <property type="match status" value="1"/>
</dbReference>
<dbReference type="CDD" id="cd00555">
    <property type="entry name" value="Maf"/>
    <property type="match status" value="1"/>
</dbReference>
<evidence type="ECO:0000256" key="1">
    <source>
        <dbReference type="ARBA" id="ARBA00001968"/>
    </source>
</evidence>
<dbReference type="InterPro" id="IPR029001">
    <property type="entry name" value="ITPase-like_fam"/>
</dbReference>
<reference evidence="3 4" key="1">
    <citation type="journal article" date="2023" name="Elife">
        <title>Identification of key yeast species and microbe-microbe interactions impacting larval growth of Drosophila in the wild.</title>
        <authorList>
            <person name="Mure A."/>
            <person name="Sugiura Y."/>
            <person name="Maeda R."/>
            <person name="Honda K."/>
            <person name="Sakurai N."/>
            <person name="Takahashi Y."/>
            <person name="Watada M."/>
            <person name="Katoh T."/>
            <person name="Gotoh A."/>
            <person name="Gotoh Y."/>
            <person name="Taniguchi I."/>
            <person name="Nakamura K."/>
            <person name="Hayashi T."/>
            <person name="Katayama T."/>
            <person name="Uemura T."/>
            <person name="Hattori Y."/>
        </authorList>
    </citation>
    <scope>NUCLEOTIDE SEQUENCE [LARGE SCALE GENOMIC DNA]</scope>
    <source>
        <strain evidence="3 4">SB-73</strain>
    </source>
</reference>
<comment type="caution">
    <text evidence="3">The sequence shown here is derived from an EMBL/GenBank/DDBJ whole genome shotgun (WGS) entry which is preliminary data.</text>
</comment>
<dbReference type="PANTHER" id="PTHR43213">
    <property type="entry name" value="BIFUNCTIONAL DTTP/UTP PYROPHOSPHATASE/METHYLTRANSFERASE PROTEIN-RELATED"/>
    <property type="match status" value="1"/>
</dbReference>
<evidence type="ECO:0000313" key="3">
    <source>
        <dbReference type="EMBL" id="GMM51490.1"/>
    </source>
</evidence>
<dbReference type="PANTHER" id="PTHR43213:SF5">
    <property type="entry name" value="BIFUNCTIONAL DTTP_UTP PYROPHOSPHATASE_METHYLTRANSFERASE PROTEIN-RELATED"/>
    <property type="match status" value="1"/>
</dbReference>
<dbReference type="HAMAP" id="MF_00528">
    <property type="entry name" value="Maf"/>
    <property type="match status" value="1"/>
</dbReference>
<accession>A0AAV5RIZ5</accession>
<dbReference type="SUPFAM" id="SSF52972">
    <property type="entry name" value="ITPase-like"/>
    <property type="match status" value="1"/>
</dbReference>
<evidence type="ECO:0000313" key="4">
    <source>
        <dbReference type="Proteomes" id="UP001362899"/>
    </source>
</evidence>
<dbReference type="Pfam" id="PF02545">
    <property type="entry name" value="Maf"/>
    <property type="match status" value="1"/>
</dbReference>
<dbReference type="AlphaFoldDB" id="A0AAV5RIZ5"/>
<comment type="cofactor">
    <cofactor evidence="1">
        <name>a divalent metal cation</name>
        <dbReference type="ChEBI" id="CHEBI:60240"/>
    </cofactor>
</comment>
<keyword evidence="2" id="KW-0378">Hydrolase</keyword>
<gene>
    <name evidence="3" type="ORF">DASB73_024530</name>
</gene>
<dbReference type="InterPro" id="IPR003697">
    <property type="entry name" value="Maf-like"/>
</dbReference>
<name>A0AAV5RIZ5_STABA</name>
<dbReference type="PIRSF" id="PIRSF006305">
    <property type="entry name" value="Maf"/>
    <property type="match status" value="1"/>
</dbReference>
<evidence type="ECO:0000256" key="2">
    <source>
        <dbReference type="ARBA" id="ARBA00022801"/>
    </source>
</evidence>
<dbReference type="Proteomes" id="UP001362899">
    <property type="component" value="Unassembled WGS sequence"/>
</dbReference>
<dbReference type="Gene3D" id="3.90.950.10">
    <property type="match status" value="1"/>
</dbReference>